<dbReference type="Proteomes" id="UP000281813">
    <property type="component" value="Unassembled WGS sequence"/>
</dbReference>
<evidence type="ECO:0000313" key="1">
    <source>
        <dbReference type="EMBL" id="RKQ18626.1"/>
    </source>
</evidence>
<protein>
    <recommendedName>
        <fullName evidence="3">DinB family protein</fullName>
    </recommendedName>
</protein>
<gene>
    <name evidence="1" type="ORF">D8M05_00485</name>
</gene>
<comment type="caution">
    <text evidence="1">The sequence shown here is derived from an EMBL/GenBank/DDBJ whole genome shotgun (WGS) entry which is preliminary data.</text>
</comment>
<dbReference type="InterPro" id="IPR034660">
    <property type="entry name" value="DinB/YfiT-like"/>
</dbReference>
<keyword evidence="2" id="KW-1185">Reference proteome</keyword>
<organism evidence="1 2">
    <name type="scientific">Oceanobacillus bengalensis</name>
    <dbReference type="NCBI Taxonomy" id="1435466"/>
    <lineage>
        <taxon>Bacteria</taxon>
        <taxon>Bacillati</taxon>
        <taxon>Bacillota</taxon>
        <taxon>Bacilli</taxon>
        <taxon>Bacillales</taxon>
        <taxon>Bacillaceae</taxon>
        <taxon>Oceanobacillus</taxon>
    </lineage>
</organism>
<dbReference type="RefSeq" id="WP_121127598.1">
    <property type="nucleotide sequence ID" value="NZ_JBHUFK010000020.1"/>
</dbReference>
<dbReference type="EMBL" id="RBZO01000001">
    <property type="protein sequence ID" value="RKQ18626.1"/>
    <property type="molecule type" value="Genomic_DNA"/>
</dbReference>
<dbReference type="Gene3D" id="1.20.120.450">
    <property type="entry name" value="dinb family like domain"/>
    <property type="match status" value="1"/>
</dbReference>
<reference evidence="1 2" key="1">
    <citation type="journal article" date="2015" name="Antonie Van Leeuwenhoek">
        <title>Oceanobacillus bengalensis sp. nov., a bacterium isolated from seawater of the Bay of Bengal.</title>
        <authorList>
            <person name="Yongchang O."/>
            <person name="Xiang W."/>
            <person name="Wang G."/>
        </authorList>
    </citation>
    <scope>NUCLEOTIDE SEQUENCE [LARGE SCALE GENOMIC DNA]</scope>
    <source>
        <strain evidence="1 2">MCCC 1K00260</strain>
    </source>
</reference>
<name>A0A494Z7Y7_9BACI</name>
<dbReference type="AlphaFoldDB" id="A0A494Z7Y7"/>
<dbReference type="OrthoDB" id="4295522at2"/>
<sequence length="152" mass="17671">MSPLKQFNLARTSLITFIQDLDKDSLDHVSKFFDNTIRWHIGNSLLMDEKLLFVSQKKSQKIPEEYAELFSSDVNVSDWSIEAPSLEQLIEDLINQQNRINSFDELFWKSNVKFKAPYGHIETHGDLLIMLSHREAELLGKIKAMKQVFDAK</sequence>
<accession>A0A494Z7Y7</accession>
<proteinExistence type="predicted"/>
<evidence type="ECO:0000313" key="2">
    <source>
        <dbReference type="Proteomes" id="UP000281813"/>
    </source>
</evidence>
<evidence type="ECO:0008006" key="3">
    <source>
        <dbReference type="Google" id="ProtNLM"/>
    </source>
</evidence>